<dbReference type="CDD" id="cd00293">
    <property type="entry name" value="USP-like"/>
    <property type="match status" value="1"/>
</dbReference>
<dbReference type="RefSeq" id="WP_093248486.1">
    <property type="nucleotide sequence ID" value="NZ_FNQM01000002.1"/>
</dbReference>
<evidence type="ECO:0000313" key="4">
    <source>
        <dbReference type="Proteomes" id="UP000198703"/>
    </source>
</evidence>
<dbReference type="STRING" id="89524.SAMN05444370_102169"/>
<keyword evidence="4" id="KW-1185">Reference proteome</keyword>
<feature type="domain" description="UspA" evidence="2">
    <location>
        <begin position="1"/>
        <end position="142"/>
    </location>
</feature>
<dbReference type="PRINTS" id="PR01438">
    <property type="entry name" value="UNVRSLSTRESS"/>
</dbReference>
<protein>
    <submittedName>
        <fullName evidence="3">Nucleotide-binding universal stress protein, UspA family</fullName>
    </submittedName>
</protein>
<dbReference type="EMBL" id="FNQM01000002">
    <property type="protein sequence ID" value="SDZ91628.1"/>
    <property type="molecule type" value="Genomic_DNA"/>
</dbReference>
<dbReference type="SUPFAM" id="SSF52402">
    <property type="entry name" value="Adenine nucleotide alpha hydrolases-like"/>
    <property type="match status" value="1"/>
</dbReference>
<evidence type="ECO:0000313" key="3">
    <source>
        <dbReference type="EMBL" id="SDZ91628.1"/>
    </source>
</evidence>
<dbReference type="Gene3D" id="3.40.50.620">
    <property type="entry name" value="HUPs"/>
    <property type="match status" value="1"/>
</dbReference>
<dbReference type="PANTHER" id="PTHR46268:SF6">
    <property type="entry name" value="UNIVERSAL STRESS PROTEIN UP12"/>
    <property type="match status" value="1"/>
</dbReference>
<evidence type="ECO:0000259" key="2">
    <source>
        <dbReference type="Pfam" id="PF00582"/>
    </source>
</evidence>
<proteinExistence type="inferred from homology"/>
<dbReference type="PANTHER" id="PTHR46268">
    <property type="entry name" value="STRESS RESPONSE PROTEIN NHAX"/>
    <property type="match status" value="1"/>
</dbReference>
<evidence type="ECO:0000256" key="1">
    <source>
        <dbReference type="ARBA" id="ARBA00008791"/>
    </source>
</evidence>
<name>A0A1H3WZD6_9RHOB</name>
<gene>
    <name evidence="3" type="ORF">SAMN05444370_102169</name>
</gene>
<accession>A0A1H3WZD6</accession>
<dbReference type="Proteomes" id="UP000198703">
    <property type="component" value="Unassembled WGS sequence"/>
</dbReference>
<organism evidence="3 4">
    <name type="scientific">Rubrimonas cliftonensis</name>
    <dbReference type="NCBI Taxonomy" id="89524"/>
    <lineage>
        <taxon>Bacteria</taxon>
        <taxon>Pseudomonadati</taxon>
        <taxon>Pseudomonadota</taxon>
        <taxon>Alphaproteobacteria</taxon>
        <taxon>Rhodobacterales</taxon>
        <taxon>Paracoccaceae</taxon>
        <taxon>Rubrimonas</taxon>
    </lineage>
</organism>
<reference evidence="3 4" key="1">
    <citation type="submission" date="2016-10" db="EMBL/GenBank/DDBJ databases">
        <authorList>
            <person name="de Groot N.N."/>
        </authorList>
    </citation>
    <scope>NUCLEOTIDE SEQUENCE [LARGE SCALE GENOMIC DNA]</scope>
    <source>
        <strain evidence="3 4">DSM 15345</strain>
    </source>
</reference>
<dbReference type="AlphaFoldDB" id="A0A1H3WZD6"/>
<sequence>MFANILLPVDLGHDSSWIRALPAAAELARRDGATLHLLAVAPDFGMTAVAGYFPAGFQQDAVARLNADLAAFAAANGPKDVATKAHVGLGHAAEQILAAASATKADLIVMASHAPDMVRSLLIGSVADRVVHASPVSVLVVR</sequence>
<dbReference type="InterPro" id="IPR006016">
    <property type="entry name" value="UspA"/>
</dbReference>
<dbReference type="InterPro" id="IPR014729">
    <property type="entry name" value="Rossmann-like_a/b/a_fold"/>
</dbReference>
<dbReference type="OrthoDB" id="9792500at2"/>
<dbReference type="Pfam" id="PF00582">
    <property type="entry name" value="Usp"/>
    <property type="match status" value="1"/>
</dbReference>
<comment type="similarity">
    <text evidence="1">Belongs to the universal stress protein A family.</text>
</comment>
<dbReference type="InterPro" id="IPR006015">
    <property type="entry name" value="Universal_stress_UspA"/>
</dbReference>